<dbReference type="Gene3D" id="2.60.120.10">
    <property type="entry name" value="Jelly Rolls"/>
    <property type="match status" value="1"/>
</dbReference>
<dbReference type="Pfam" id="PF02311">
    <property type="entry name" value="AraC_binding"/>
    <property type="match status" value="1"/>
</dbReference>
<dbReference type="Proteomes" id="UP000297475">
    <property type="component" value="Unassembled WGS sequence"/>
</dbReference>
<dbReference type="Gene3D" id="1.10.10.60">
    <property type="entry name" value="Homeodomain-like"/>
    <property type="match status" value="2"/>
</dbReference>
<evidence type="ECO:0000313" key="6">
    <source>
        <dbReference type="EMBL" id="TGG91753.1"/>
    </source>
</evidence>
<gene>
    <name evidence="6" type="ORF">E4656_15310</name>
</gene>
<evidence type="ECO:0000259" key="5">
    <source>
        <dbReference type="PROSITE" id="PS01124"/>
    </source>
</evidence>
<protein>
    <submittedName>
        <fullName evidence="6">AraC family transcriptional regulator</fullName>
    </submittedName>
</protein>
<evidence type="ECO:0000256" key="2">
    <source>
        <dbReference type="ARBA" id="ARBA00023125"/>
    </source>
</evidence>
<keyword evidence="4" id="KW-0804">Transcription</keyword>
<dbReference type="InterPro" id="IPR037923">
    <property type="entry name" value="HTH-like"/>
</dbReference>
<proteinExistence type="predicted"/>
<dbReference type="SUPFAM" id="SSF51215">
    <property type="entry name" value="Regulatory protein AraC"/>
    <property type="match status" value="1"/>
</dbReference>
<evidence type="ECO:0000256" key="1">
    <source>
        <dbReference type="ARBA" id="ARBA00023015"/>
    </source>
</evidence>
<dbReference type="InterPro" id="IPR050204">
    <property type="entry name" value="AraC_XylS_family_regulators"/>
</dbReference>
<evidence type="ECO:0000313" key="7">
    <source>
        <dbReference type="Proteomes" id="UP000297475"/>
    </source>
</evidence>
<keyword evidence="2" id="KW-0238">DNA-binding</keyword>
<keyword evidence="7" id="KW-1185">Reference proteome</keyword>
<dbReference type="InterPro" id="IPR003313">
    <property type="entry name" value="AraC-bd"/>
</dbReference>
<evidence type="ECO:0000256" key="3">
    <source>
        <dbReference type="ARBA" id="ARBA00023159"/>
    </source>
</evidence>
<dbReference type="GO" id="GO:0043565">
    <property type="term" value="F:sequence-specific DNA binding"/>
    <property type="evidence" value="ECO:0007669"/>
    <property type="project" value="InterPro"/>
</dbReference>
<dbReference type="EMBL" id="SRMF01000007">
    <property type="protein sequence ID" value="TGG91753.1"/>
    <property type="molecule type" value="Genomic_DNA"/>
</dbReference>
<dbReference type="PANTHER" id="PTHR46796">
    <property type="entry name" value="HTH-TYPE TRANSCRIPTIONAL ACTIVATOR RHAS-RELATED"/>
    <property type="match status" value="1"/>
</dbReference>
<dbReference type="InterPro" id="IPR014710">
    <property type="entry name" value="RmlC-like_jellyroll"/>
</dbReference>
<evidence type="ECO:0000256" key="4">
    <source>
        <dbReference type="ARBA" id="ARBA00023163"/>
    </source>
</evidence>
<name>A0A4Z0W6I7_9GAMM</name>
<feature type="domain" description="HTH araC/xylS-type" evidence="5">
    <location>
        <begin position="176"/>
        <end position="273"/>
    </location>
</feature>
<dbReference type="AlphaFoldDB" id="A0A4Z0W6I7"/>
<dbReference type="GO" id="GO:0003700">
    <property type="term" value="F:DNA-binding transcription factor activity"/>
    <property type="evidence" value="ECO:0007669"/>
    <property type="project" value="InterPro"/>
</dbReference>
<accession>A0A4Z0W6I7</accession>
<sequence length="285" mass="32386">MNNATQPLFWRDARMPYVELRKVEDGRKVCYALHSHTQWSLGAVTEGNCTFLYRDDRFPVSAGTLVMMNPHWVHACNPVDNQPWAYLMLYVDTDWLAQLRHEAGLLDQRCWQDIQTAMITDPEWYAGYRRMTACLTDPGRALLDKQTALVEYLSSLMCELADKPAASLPRASASLQSLAHYLRDHAAEEVSLEALCERSGYSPGHLIRAFKQHFGLTPHAYLINCRVQLGQLELKRGKPIAEAALNAGFADQPHFQRTFKRLVAATPNQYRQSSLNQQVYTAGDQ</sequence>
<organism evidence="6 7">
    <name type="scientific">Natronospirillum operosum</name>
    <dbReference type="NCBI Taxonomy" id="2759953"/>
    <lineage>
        <taxon>Bacteria</taxon>
        <taxon>Pseudomonadati</taxon>
        <taxon>Pseudomonadota</taxon>
        <taxon>Gammaproteobacteria</taxon>
        <taxon>Oceanospirillales</taxon>
        <taxon>Natronospirillaceae</taxon>
        <taxon>Natronospirillum</taxon>
    </lineage>
</organism>
<dbReference type="InterPro" id="IPR009057">
    <property type="entry name" value="Homeodomain-like_sf"/>
</dbReference>
<reference evidence="6 7" key="1">
    <citation type="submission" date="2019-04" db="EMBL/GenBank/DDBJ databases">
        <title>Natronospirillum operosus gen. nov., sp. nov., a haloalkaliphilic satellite isolated from decaying biomass of laboratory culture of cyanobacterium Geitlerinema sp. and proposal of Natronospirillaceae fam. nov. and Saccharospirillaceae fam. nov.</title>
        <authorList>
            <person name="Kevbrin V."/>
            <person name="Boltyanskaya Y."/>
            <person name="Koziaeva V."/>
            <person name="Grouzdev D.S."/>
            <person name="Park M."/>
            <person name="Cho J."/>
        </authorList>
    </citation>
    <scope>NUCLEOTIDE SEQUENCE [LARGE SCALE GENOMIC DNA]</scope>
    <source>
        <strain evidence="6 7">G-116</strain>
    </source>
</reference>
<dbReference type="Pfam" id="PF12833">
    <property type="entry name" value="HTH_18"/>
    <property type="match status" value="1"/>
</dbReference>
<dbReference type="OrthoDB" id="249627at2"/>
<dbReference type="PROSITE" id="PS01124">
    <property type="entry name" value="HTH_ARAC_FAMILY_2"/>
    <property type="match status" value="1"/>
</dbReference>
<dbReference type="InterPro" id="IPR018062">
    <property type="entry name" value="HTH_AraC-typ_CS"/>
</dbReference>
<comment type="caution">
    <text evidence="6">The sequence shown here is derived from an EMBL/GenBank/DDBJ whole genome shotgun (WGS) entry which is preliminary data.</text>
</comment>
<dbReference type="InterPro" id="IPR018060">
    <property type="entry name" value="HTH_AraC"/>
</dbReference>
<dbReference type="PRINTS" id="PR00032">
    <property type="entry name" value="HTHARAC"/>
</dbReference>
<dbReference type="InterPro" id="IPR020449">
    <property type="entry name" value="Tscrpt_reg_AraC-type_HTH"/>
</dbReference>
<keyword evidence="1" id="KW-0805">Transcription regulation</keyword>
<dbReference type="PANTHER" id="PTHR46796:SF2">
    <property type="entry name" value="TRANSCRIPTIONAL REGULATORY PROTEIN"/>
    <property type="match status" value="1"/>
</dbReference>
<dbReference type="SMART" id="SM00342">
    <property type="entry name" value="HTH_ARAC"/>
    <property type="match status" value="1"/>
</dbReference>
<dbReference type="SUPFAM" id="SSF46689">
    <property type="entry name" value="Homeodomain-like"/>
    <property type="match status" value="2"/>
</dbReference>
<keyword evidence="3" id="KW-0010">Activator</keyword>
<dbReference type="PROSITE" id="PS00041">
    <property type="entry name" value="HTH_ARAC_FAMILY_1"/>
    <property type="match status" value="1"/>
</dbReference>
<dbReference type="RefSeq" id="WP_135484164.1">
    <property type="nucleotide sequence ID" value="NZ_SRMF01000007.1"/>
</dbReference>